<dbReference type="AlphaFoldDB" id="A0A699J6N3"/>
<gene>
    <name evidence="1" type="ORF">Tci_585758</name>
</gene>
<dbReference type="PANTHER" id="PTHR42648:SF30">
    <property type="entry name" value="RIBONUCLEASE H-LIKE DOMAIN, GAG-PRE-INTEGRASE DOMAIN PROTEIN-RELATED"/>
    <property type="match status" value="1"/>
</dbReference>
<evidence type="ECO:0000313" key="1">
    <source>
        <dbReference type="EMBL" id="GFA13786.1"/>
    </source>
</evidence>
<dbReference type="InterPro" id="IPR039537">
    <property type="entry name" value="Retrotran_Ty1/copia-like"/>
</dbReference>
<accession>A0A699J6N3</accession>
<dbReference type="EMBL" id="BKCJ010374744">
    <property type="protein sequence ID" value="GFA13786.1"/>
    <property type="molecule type" value="Genomic_DNA"/>
</dbReference>
<sequence>MLATEPMYQAQRDKRMVLPTLKKDDDVAWWVDSGATMHYSKLKLNYNKSMIKRFRTDKGGEYMDTLVPNKRNKITPYELQTKRKHKLTYLRVWGCREAVRLFDPKLKTLGHRGIECIFVGYAEHSKAY</sequence>
<reference evidence="1" key="1">
    <citation type="journal article" date="2019" name="Sci. Rep.">
        <title>Draft genome of Tanacetum cinerariifolium, the natural source of mosquito coil.</title>
        <authorList>
            <person name="Yamashiro T."/>
            <person name="Shiraishi A."/>
            <person name="Satake H."/>
            <person name="Nakayama K."/>
        </authorList>
    </citation>
    <scope>NUCLEOTIDE SEQUENCE</scope>
</reference>
<feature type="non-terminal residue" evidence="1">
    <location>
        <position position="128"/>
    </location>
</feature>
<dbReference type="PANTHER" id="PTHR42648">
    <property type="entry name" value="TRANSPOSASE, PUTATIVE-RELATED"/>
    <property type="match status" value="1"/>
</dbReference>
<comment type="caution">
    <text evidence="1">The sequence shown here is derived from an EMBL/GenBank/DDBJ whole genome shotgun (WGS) entry which is preliminary data.</text>
</comment>
<name>A0A699J6N3_TANCI</name>
<protein>
    <submittedName>
        <fullName evidence="1">Zinc finger, CCHC-type</fullName>
    </submittedName>
</protein>
<proteinExistence type="predicted"/>
<organism evidence="1">
    <name type="scientific">Tanacetum cinerariifolium</name>
    <name type="common">Dalmatian daisy</name>
    <name type="synonym">Chrysanthemum cinerariifolium</name>
    <dbReference type="NCBI Taxonomy" id="118510"/>
    <lineage>
        <taxon>Eukaryota</taxon>
        <taxon>Viridiplantae</taxon>
        <taxon>Streptophyta</taxon>
        <taxon>Embryophyta</taxon>
        <taxon>Tracheophyta</taxon>
        <taxon>Spermatophyta</taxon>
        <taxon>Magnoliopsida</taxon>
        <taxon>eudicotyledons</taxon>
        <taxon>Gunneridae</taxon>
        <taxon>Pentapetalae</taxon>
        <taxon>asterids</taxon>
        <taxon>campanulids</taxon>
        <taxon>Asterales</taxon>
        <taxon>Asteraceae</taxon>
        <taxon>Asteroideae</taxon>
        <taxon>Anthemideae</taxon>
        <taxon>Anthemidinae</taxon>
        <taxon>Tanacetum</taxon>
    </lineage>
</organism>